<accession>Q6YSA5</accession>
<proteinExistence type="predicted"/>
<evidence type="ECO:0000313" key="2">
    <source>
        <dbReference type="Proteomes" id="UP000000763"/>
    </source>
</evidence>
<dbReference type="EMBL" id="AP006461">
    <property type="protein sequence ID" value="BAD10778.1"/>
    <property type="molecule type" value="Genomic_DNA"/>
</dbReference>
<name>Q6YSA5_ORYSJ</name>
<protein>
    <submittedName>
        <fullName evidence="1">Uncharacterized protein</fullName>
    </submittedName>
</protein>
<dbReference type="Proteomes" id="UP000000763">
    <property type="component" value="Chromosome 8"/>
</dbReference>
<evidence type="ECO:0000313" key="1">
    <source>
        <dbReference type="EMBL" id="BAD10778.1"/>
    </source>
</evidence>
<organism evidence="1 2">
    <name type="scientific">Oryza sativa subsp. japonica</name>
    <name type="common">Rice</name>
    <dbReference type="NCBI Taxonomy" id="39947"/>
    <lineage>
        <taxon>Eukaryota</taxon>
        <taxon>Viridiplantae</taxon>
        <taxon>Streptophyta</taxon>
        <taxon>Embryophyta</taxon>
        <taxon>Tracheophyta</taxon>
        <taxon>Spermatophyta</taxon>
        <taxon>Magnoliopsida</taxon>
        <taxon>Liliopsida</taxon>
        <taxon>Poales</taxon>
        <taxon>Poaceae</taxon>
        <taxon>BOP clade</taxon>
        <taxon>Oryzoideae</taxon>
        <taxon>Oryzeae</taxon>
        <taxon>Oryzinae</taxon>
        <taxon>Oryza</taxon>
        <taxon>Oryza sativa</taxon>
    </lineage>
</organism>
<gene>
    <name evidence="1" type="primary">P0104B02.26</name>
</gene>
<reference evidence="2" key="2">
    <citation type="journal article" date="2008" name="Nucleic Acids Res.">
        <title>The rice annotation project database (RAP-DB): 2008 update.</title>
        <authorList>
            <consortium name="The rice annotation project (RAP)"/>
        </authorList>
    </citation>
    <scope>GENOME REANNOTATION</scope>
    <source>
        <strain evidence="2">cv. Nipponbare</strain>
    </source>
</reference>
<sequence length="81" mass="8743">MAPVARLVAGGCAGPEGGGSGWRWFNSAVAEALDSWREAAVQRWASGGGGRGLWRMEAGRREPREGLWEFVGQEKISELIN</sequence>
<reference evidence="2" key="1">
    <citation type="journal article" date="2005" name="Nature">
        <title>The map-based sequence of the rice genome.</title>
        <authorList>
            <consortium name="International rice genome sequencing project (IRGSP)"/>
            <person name="Matsumoto T."/>
            <person name="Wu J."/>
            <person name="Kanamori H."/>
            <person name="Katayose Y."/>
            <person name="Fujisawa M."/>
            <person name="Namiki N."/>
            <person name="Mizuno H."/>
            <person name="Yamamoto K."/>
            <person name="Antonio B.A."/>
            <person name="Baba T."/>
            <person name="Sakata K."/>
            <person name="Nagamura Y."/>
            <person name="Aoki H."/>
            <person name="Arikawa K."/>
            <person name="Arita K."/>
            <person name="Bito T."/>
            <person name="Chiden Y."/>
            <person name="Fujitsuka N."/>
            <person name="Fukunaka R."/>
            <person name="Hamada M."/>
            <person name="Harada C."/>
            <person name="Hayashi A."/>
            <person name="Hijishita S."/>
            <person name="Honda M."/>
            <person name="Hosokawa S."/>
            <person name="Ichikawa Y."/>
            <person name="Idonuma A."/>
            <person name="Iijima M."/>
            <person name="Ikeda M."/>
            <person name="Ikeno M."/>
            <person name="Ito K."/>
            <person name="Ito S."/>
            <person name="Ito T."/>
            <person name="Ito Y."/>
            <person name="Ito Y."/>
            <person name="Iwabuchi A."/>
            <person name="Kamiya K."/>
            <person name="Karasawa W."/>
            <person name="Kurita K."/>
            <person name="Katagiri S."/>
            <person name="Kikuta A."/>
            <person name="Kobayashi H."/>
            <person name="Kobayashi N."/>
            <person name="Machita K."/>
            <person name="Maehara T."/>
            <person name="Masukawa M."/>
            <person name="Mizubayashi T."/>
            <person name="Mukai Y."/>
            <person name="Nagasaki H."/>
            <person name="Nagata Y."/>
            <person name="Naito S."/>
            <person name="Nakashima M."/>
            <person name="Nakama Y."/>
            <person name="Nakamichi Y."/>
            <person name="Nakamura M."/>
            <person name="Meguro A."/>
            <person name="Negishi M."/>
            <person name="Ohta I."/>
            <person name="Ohta T."/>
            <person name="Okamoto M."/>
            <person name="Ono N."/>
            <person name="Saji S."/>
            <person name="Sakaguchi M."/>
            <person name="Sakai K."/>
            <person name="Shibata M."/>
            <person name="Shimokawa T."/>
            <person name="Song J."/>
            <person name="Takazaki Y."/>
            <person name="Terasawa K."/>
            <person name="Tsugane M."/>
            <person name="Tsuji K."/>
            <person name="Ueda S."/>
            <person name="Waki K."/>
            <person name="Yamagata H."/>
            <person name="Yamamoto M."/>
            <person name="Yamamoto S."/>
            <person name="Yamane H."/>
            <person name="Yoshiki S."/>
            <person name="Yoshihara R."/>
            <person name="Yukawa K."/>
            <person name="Zhong H."/>
            <person name="Yano M."/>
            <person name="Yuan Q."/>
            <person name="Ouyang S."/>
            <person name="Liu J."/>
            <person name="Jones K.M."/>
            <person name="Gansberger K."/>
            <person name="Moffat K."/>
            <person name="Hill J."/>
            <person name="Bera J."/>
            <person name="Fadrosh D."/>
            <person name="Jin S."/>
            <person name="Johri S."/>
            <person name="Kim M."/>
            <person name="Overton L."/>
            <person name="Reardon M."/>
            <person name="Tsitrin T."/>
            <person name="Vuong H."/>
            <person name="Weaver B."/>
            <person name="Ciecko A."/>
            <person name="Tallon L."/>
            <person name="Jackson J."/>
            <person name="Pai G."/>
            <person name="Aken S.V."/>
            <person name="Utterback T."/>
            <person name="Reidmuller S."/>
            <person name="Feldblyum T."/>
            <person name="Hsiao J."/>
            <person name="Zismann V."/>
            <person name="Iobst S."/>
            <person name="de Vazeille A.R."/>
            <person name="Buell C.R."/>
            <person name="Ying K."/>
            <person name="Li Y."/>
            <person name="Lu T."/>
            <person name="Huang Y."/>
            <person name="Zhao Q."/>
            <person name="Feng Q."/>
            <person name="Zhang L."/>
            <person name="Zhu J."/>
            <person name="Weng Q."/>
            <person name="Mu J."/>
            <person name="Lu Y."/>
            <person name="Fan D."/>
            <person name="Liu Y."/>
            <person name="Guan J."/>
            <person name="Zhang Y."/>
            <person name="Yu S."/>
            <person name="Liu X."/>
            <person name="Zhang Y."/>
            <person name="Hong G."/>
            <person name="Han B."/>
            <person name="Choisne N."/>
            <person name="Demange N."/>
            <person name="Orjeda G."/>
            <person name="Samain S."/>
            <person name="Cattolico L."/>
            <person name="Pelletier E."/>
            <person name="Couloux A."/>
            <person name="Segurens B."/>
            <person name="Wincker P."/>
            <person name="D'Hont A."/>
            <person name="Scarpelli C."/>
            <person name="Weissenbach J."/>
            <person name="Salanoubat M."/>
            <person name="Quetier F."/>
            <person name="Yu Y."/>
            <person name="Kim H.R."/>
            <person name="Rambo T."/>
            <person name="Currie J."/>
            <person name="Collura K."/>
            <person name="Luo M."/>
            <person name="Yang T."/>
            <person name="Ammiraju J.S.S."/>
            <person name="Engler F."/>
            <person name="Soderlund C."/>
            <person name="Wing R.A."/>
            <person name="Palmer L.E."/>
            <person name="de la Bastide M."/>
            <person name="Spiegel L."/>
            <person name="Nascimento L."/>
            <person name="Zutavern T."/>
            <person name="O'Shaughnessy A."/>
            <person name="Dike S."/>
            <person name="Dedhia N."/>
            <person name="Preston R."/>
            <person name="Balija V."/>
            <person name="McCombie W.R."/>
            <person name="Chow T."/>
            <person name="Chen H."/>
            <person name="Chung M."/>
            <person name="Chen C."/>
            <person name="Shaw J."/>
            <person name="Wu H."/>
            <person name="Hsiao K."/>
            <person name="Chao Y."/>
            <person name="Chu M."/>
            <person name="Cheng C."/>
            <person name="Hour A."/>
            <person name="Lee P."/>
            <person name="Lin S."/>
            <person name="Lin Y."/>
            <person name="Liou J."/>
            <person name="Liu S."/>
            <person name="Hsing Y."/>
            <person name="Raghuvanshi S."/>
            <person name="Mohanty A."/>
            <person name="Bharti A.K."/>
            <person name="Gaur A."/>
            <person name="Gupta V."/>
            <person name="Kumar D."/>
            <person name="Ravi V."/>
            <person name="Vij S."/>
            <person name="Kapur A."/>
            <person name="Khurana P."/>
            <person name="Khurana P."/>
            <person name="Khurana J.P."/>
            <person name="Tyagi A.K."/>
            <person name="Gaikwad K."/>
            <person name="Singh A."/>
            <person name="Dalal V."/>
            <person name="Srivastava S."/>
            <person name="Dixit A."/>
            <person name="Pal A.K."/>
            <person name="Ghazi I.A."/>
            <person name="Yadav M."/>
            <person name="Pandit A."/>
            <person name="Bhargava A."/>
            <person name="Sureshbabu K."/>
            <person name="Batra K."/>
            <person name="Sharma T.R."/>
            <person name="Mohapatra T."/>
            <person name="Singh N.K."/>
            <person name="Messing J."/>
            <person name="Nelson A.B."/>
            <person name="Fuks G."/>
            <person name="Kavchok S."/>
            <person name="Keizer G."/>
            <person name="Linton E."/>
            <person name="Llaca V."/>
            <person name="Song R."/>
            <person name="Tanyolac B."/>
            <person name="Young S."/>
            <person name="Ho-Il K."/>
            <person name="Hahn J.H."/>
            <person name="Sangsakoo G."/>
            <person name="Vanavichit A."/>
            <person name="de Mattos Luiz.A.T."/>
            <person name="Zimmer P.D."/>
            <person name="Malone G."/>
            <person name="Dellagostin O."/>
            <person name="de Oliveira A.C."/>
            <person name="Bevan M."/>
            <person name="Bancroft I."/>
            <person name="Minx P."/>
            <person name="Cordum H."/>
            <person name="Wilson R."/>
            <person name="Cheng Z."/>
            <person name="Jin W."/>
            <person name="Jiang J."/>
            <person name="Leong S.A."/>
            <person name="Iwama H."/>
            <person name="Gojobori T."/>
            <person name="Itoh T."/>
            <person name="Niimura Y."/>
            <person name="Fujii Y."/>
            <person name="Habara T."/>
            <person name="Sakai H."/>
            <person name="Sato Y."/>
            <person name="Wilson G."/>
            <person name="Kumar K."/>
            <person name="McCouch S."/>
            <person name="Juretic N."/>
            <person name="Hoen D."/>
            <person name="Wright S."/>
            <person name="Bruskiewich R."/>
            <person name="Bureau T."/>
            <person name="Miyao A."/>
            <person name="Hirochika H."/>
            <person name="Nishikawa T."/>
            <person name="Kadowaki K."/>
            <person name="Sugiura M."/>
            <person name="Burr B."/>
            <person name="Sasaki T."/>
        </authorList>
    </citation>
    <scope>NUCLEOTIDE SEQUENCE [LARGE SCALE GENOMIC DNA]</scope>
    <source>
        <strain evidence="2">cv. Nipponbare</strain>
    </source>
</reference>
<dbReference type="AlphaFoldDB" id="Q6YSA5"/>